<dbReference type="EMBL" id="JAENRR010000077">
    <property type="protein sequence ID" value="MBK3519578.1"/>
    <property type="molecule type" value="Genomic_DNA"/>
</dbReference>
<gene>
    <name evidence="2" type="ORF">JIV24_19695</name>
</gene>
<dbReference type="Pfam" id="PF01584">
    <property type="entry name" value="CheW"/>
    <property type="match status" value="1"/>
</dbReference>
<dbReference type="InterPro" id="IPR002545">
    <property type="entry name" value="CheW-lke_dom"/>
</dbReference>
<sequence length="173" mass="19753">MDKNESKSYLTFCLQEESFTVNVGSVLEIIEIGEEYGITSVPNTQDFVEGVVNFRGNVLPIVNARLKFSLDNYQDKERYVIIVLNLEKENESFMVGLMVDKVDDVIEVNEKDVQPVPEIGKGYNTEYIDGVLLHDSKFIMMMNIEEVIETEDVIALKDEMADAEQKELNEITE</sequence>
<accession>A0ABS1HPF8</accession>
<evidence type="ECO:0000259" key="1">
    <source>
        <dbReference type="PROSITE" id="PS50851"/>
    </source>
</evidence>
<dbReference type="Gene3D" id="2.30.30.40">
    <property type="entry name" value="SH3 Domains"/>
    <property type="match status" value="1"/>
</dbReference>
<dbReference type="RefSeq" id="WP_200466797.1">
    <property type="nucleotide sequence ID" value="NZ_JAENRR010000077.1"/>
</dbReference>
<keyword evidence="3" id="KW-1185">Reference proteome</keyword>
<dbReference type="Proteomes" id="UP000605676">
    <property type="component" value="Unassembled WGS sequence"/>
</dbReference>
<dbReference type="InterPro" id="IPR039315">
    <property type="entry name" value="CheW"/>
</dbReference>
<dbReference type="SMART" id="SM00260">
    <property type="entry name" value="CheW"/>
    <property type="match status" value="1"/>
</dbReference>
<feature type="domain" description="CheW-like" evidence="1">
    <location>
        <begin position="6"/>
        <end position="153"/>
    </location>
</feature>
<dbReference type="InterPro" id="IPR036061">
    <property type="entry name" value="CheW-like_dom_sf"/>
</dbReference>
<reference evidence="2 3" key="1">
    <citation type="submission" date="2021-01" db="EMBL/GenBank/DDBJ databases">
        <title>Carboxyliciviraga sp.nov., isolated from coastal sediments.</title>
        <authorList>
            <person name="Lu D."/>
            <person name="Zhang T."/>
        </authorList>
    </citation>
    <scope>NUCLEOTIDE SEQUENCE [LARGE SCALE GENOMIC DNA]</scope>
    <source>
        <strain evidence="2 3">N1Y132</strain>
    </source>
</reference>
<evidence type="ECO:0000313" key="2">
    <source>
        <dbReference type="EMBL" id="MBK3519578.1"/>
    </source>
</evidence>
<dbReference type="SUPFAM" id="SSF50341">
    <property type="entry name" value="CheW-like"/>
    <property type="match status" value="1"/>
</dbReference>
<name>A0ABS1HPF8_9BACT</name>
<proteinExistence type="predicted"/>
<protein>
    <submittedName>
        <fullName evidence="2">Purine-binding chemotaxis protein CheW</fullName>
    </submittedName>
</protein>
<dbReference type="PANTHER" id="PTHR22617:SF23">
    <property type="entry name" value="CHEMOTAXIS PROTEIN CHEW"/>
    <property type="match status" value="1"/>
</dbReference>
<dbReference type="Gene3D" id="2.40.50.180">
    <property type="entry name" value="CheA-289, Domain 4"/>
    <property type="match status" value="1"/>
</dbReference>
<evidence type="ECO:0000313" key="3">
    <source>
        <dbReference type="Proteomes" id="UP000605676"/>
    </source>
</evidence>
<organism evidence="2 3">
    <name type="scientific">Carboxylicivirga marina</name>
    <dbReference type="NCBI Taxonomy" id="2800988"/>
    <lineage>
        <taxon>Bacteria</taxon>
        <taxon>Pseudomonadati</taxon>
        <taxon>Bacteroidota</taxon>
        <taxon>Bacteroidia</taxon>
        <taxon>Marinilabiliales</taxon>
        <taxon>Marinilabiliaceae</taxon>
        <taxon>Carboxylicivirga</taxon>
    </lineage>
</organism>
<dbReference type="PROSITE" id="PS50851">
    <property type="entry name" value="CHEW"/>
    <property type="match status" value="1"/>
</dbReference>
<comment type="caution">
    <text evidence="2">The sequence shown here is derived from an EMBL/GenBank/DDBJ whole genome shotgun (WGS) entry which is preliminary data.</text>
</comment>
<dbReference type="PANTHER" id="PTHR22617">
    <property type="entry name" value="CHEMOTAXIS SENSOR HISTIDINE KINASE-RELATED"/>
    <property type="match status" value="1"/>
</dbReference>